<evidence type="ECO:0000313" key="3">
    <source>
        <dbReference type="Proteomes" id="UP000515909"/>
    </source>
</evidence>
<keyword evidence="1" id="KW-0812">Transmembrane</keyword>
<dbReference type="KEGG" id="cfem:HCR03_01165"/>
<protein>
    <submittedName>
        <fullName evidence="2">Uncharacterized protein</fullName>
    </submittedName>
</protein>
<dbReference type="AlphaFoldDB" id="A0A7G8TBH6"/>
<evidence type="ECO:0000313" key="2">
    <source>
        <dbReference type="EMBL" id="QNK40967.1"/>
    </source>
</evidence>
<dbReference type="Proteomes" id="UP000515909">
    <property type="component" value="Chromosome"/>
</dbReference>
<evidence type="ECO:0000256" key="1">
    <source>
        <dbReference type="SAM" id="Phobius"/>
    </source>
</evidence>
<dbReference type="RefSeq" id="WP_187036304.1">
    <property type="nucleotide sequence ID" value="NZ_CP060286.1"/>
</dbReference>
<accession>A0A7G8TBH6</accession>
<organism evidence="2 3">
    <name type="scientific">Caproicibacter fermentans</name>
    <dbReference type="NCBI Taxonomy" id="2576756"/>
    <lineage>
        <taxon>Bacteria</taxon>
        <taxon>Bacillati</taxon>
        <taxon>Bacillota</taxon>
        <taxon>Clostridia</taxon>
        <taxon>Eubacteriales</taxon>
        <taxon>Acutalibacteraceae</taxon>
        <taxon>Caproicibacter</taxon>
    </lineage>
</organism>
<sequence>MLTDSNFSKVYWAHFISLEKEFINTLTYVSLDTDNYLTYSETYAKLILEIGSEVDIILKVYCKLLKPTFTGTRIGDYRSLIKMKKPNFCKQIVSVKSTDIILQPWENWNKERPYWWTAYNKIKHDRTGSGSIESVTKEYFKFANLKYTILALAGLYQVLIYIYYTIATTEGKRVLVPLPGSRLLQLVGDIWDNIDFFGDYAFYIDNNGGLIMESGSIHY</sequence>
<name>A0A7G8TBH6_9FIRM</name>
<gene>
    <name evidence="2" type="ORF">HCR03_01165</name>
</gene>
<proteinExistence type="predicted"/>
<keyword evidence="1" id="KW-0472">Membrane</keyword>
<dbReference type="EMBL" id="CP060286">
    <property type="protein sequence ID" value="QNK40967.1"/>
    <property type="molecule type" value="Genomic_DNA"/>
</dbReference>
<keyword evidence="1" id="KW-1133">Transmembrane helix</keyword>
<reference evidence="2 3" key="1">
    <citation type="submission" date="2020-08" db="EMBL/GenBank/DDBJ databases">
        <title>The isolate Caproiciproducens sp. 7D4C2 produces n-caproate at mildly acidic conditions from hexoses: genome and rBOX comparison with related strains and chain-elongating bacteria.</title>
        <authorList>
            <person name="Esquivel-Elizondo S."/>
            <person name="Bagci C."/>
            <person name="Temovska M."/>
            <person name="Jeon B.S."/>
            <person name="Bessarab I."/>
            <person name="Williams R.B.H."/>
            <person name="Huson D.H."/>
            <person name="Angenent L.T."/>
        </authorList>
    </citation>
    <scope>NUCLEOTIDE SEQUENCE [LARGE SCALE GENOMIC DNA]</scope>
    <source>
        <strain evidence="2 3">7D4C2</strain>
    </source>
</reference>
<feature type="transmembrane region" description="Helical" evidence="1">
    <location>
        <begin position="147"/>
        <end position="166"/>
    </location>
</feature>